<protein>
    <submittedName>
        <fullName evidence="1">Uncharacterized protein</fullName>
    </submittedName>
</protein>
<comment type="caution">
    <text evidence="1">The sequence shown here is derived from an EMBL/GenBank/DDBJ whole genome shotgun (WGS) entry which is preliminary data.</text>
</comment>
<evidence type="ECO:0000313" key="2">
    <source>
        <dbReference type="Proteomes" id="UP000295388"/>
    </source>
</evidence>
<sequence>MTANPNDTMAALADASVTVLPWPPPEPPSGRSAGSRYVVLALAGHGPVAVAEGAGDFRPAVVIGAEVRLADLVAADGMSLLDLDPYGLVVVDADTVVGVVPGEVLDEYLGAGQAPVPRPMGPLESAAGGQLHGSHTTPAAVVMCAAPGCNHPNPLAFFDRRHPPACANPDQPPHLLAVPGLG</sequence>
<dbReference type="EMBL" id="SNWQ01000010">
    <property type="protein sequence ID" value="TDO46724.1"/>
    <property type="molecule type" value="Genomic_DNA"/>
</dbReference>
<evidence type="ECO:0000313" key="1">
    <source>
        <dbReference type="EMBL" id="TDO46724.1"/>
    </source>
</evidence>
<proteinExistence type="predicted"/>
<accession>A0A4R6K9X9</accession>
<reference evidence="1 2" key="1">
    <citation type="submission" date="2019-03" db="EMBL/GenBank/DDBJ databases">
        <title>Genomic Encyclopedia of Type Strains, Phase III (KMG-III): the genomes of soil and plant-associated and newly described type strains.</title>
        <authorList>
            <person name="Whitman W."/>
        </authorList>
    </citation>
    <scope>NUCLEOTIDE SEQUENCE [LARGE SCALE GENOMIC DNA]</scope>
    <source>
        <strain evidence="1 2">VKM Ac-2527</strain>
    </source>
</reference>
<keyword evidence="2" id="KW-1185">Reference proteome</keyword>
<dbReference type="AlphaFoldDB" id="A0A4R6K9X9"/>
<name>A0A4R6K9X9_9ACTN</name>
<dbReference type="Proteomes" id="UP000295388">
    <property type="component" value="Unassembled WGS sequence"/>
</dbReference>
<gene>
    <name evidence="1" type="ORF">EV643_110107</name>
</gene>
<organism evidence="1 2">
    <name type="scientific">Kribbella caucasensis</name>
    <dbReference type="NCBI Taxonomy" id="2512215"/>
    <lineage>
        <taxon>Bacteria</taxon>
        <taxon>Bacillati</taxon>
        <taxon>Actinomycetota</taxon>
        <taxon>Actinomycetes</taxon>
        <taxon>Propionibacteriales</taxon>
        <taxon>Kribbellaceae</taxon>
        <taxon>Kribbella</taxon>
    </lineage>
</organism>
<dbReference type="OrthoDB" id="9925762at2"/>
<dbReference type="RefSeq" id="WP_133801888.1">
    <property type="nucleotide sequence ID" value="NZ_SNWQ01000010.1"/>
</dbReference>